<sequence length="183" mass="20798">MERDTYIYDLINRRQSDRAYDTRPVDPEVITRIMRAVRLAPSACNSQPWSFVVVTDEAKRHEIASACSSKLLGLNHFSYQAPVHIIVVEDRANFTAAMGNLIKKMHFAHFDIGIALSHLTLAATAEGLGSCILGWIDEKKIRKTLGIPDSKRVLFDVLLGYSTDPSREKRRKGYDDIIHLEKW</sequence>
<gene>
    <name evidence="4" type="ORF">HQ38_02940</name>
</gene>
<dbReference type="Proteomes" id="UP000030136">
    <property type="component" value="Unassembled WGS sequence"/>
</dbReference>
<proteinExistence type="inferred from homology"/>
<accession>A0AB34PHT0</accession>
<dbReference type="AlphaFoldDB" id="A0AB34PHT0"/>
<evidence type="ECO:0000256" key="1">
    <source>
        <dbReference type="ARBA" id="ARBA00007118"/>
    </source>
</evidence>
<dbReference type="SUPFAM" id="SSF55469">
    <property type="entry name" value="FMN-dependent nitroreductase-like"/>
    <property type="match status" value="1"/>
</dbReference>
<dbReference type="InterPro" id="IPR000415">
    <property type="entry name" value="Nitroreductase-like"/>
</dbReference>
<evidence type="ECO:0000313" key="5">
    <source>
        <dbReference type="Proteomes" id="UP000030136"/>
    </source>
</evidence>
<comment type="caution">
    <text evidence="4">The sequence shown here is derived from an EMBL/GenBank/DDBJ whole genome shotgun (WGS) entry which is preliminary data.</text>
</comment>
<dbReference type="EMBL" id="JQJC01000009">
    <property type="protein sequence ID" value="KGN95927.1"/>
    <property type="molecule type" value="Genomic_DNA"/>
</dbReference>
<dbReference type="Gene3D" id="3.40.109.10">
    <property type="entry name" value="NADH Oxidase"/>
    <property type="match status" value="1"/>
</dbReference>
<keyword evidence="2" id="KW-0560">Oxidoreductase</keyword>
<dbReference type="InterPro" id="IPR029479">
    <property type="entry name" value="Nitroreductase"/>
</dbReference>
<organism evidence="4 5">
    <name type="scientific">Porphyromonas crevioricanis</name>
    <dbReference type="NCBI Taxonomy" id="393921"/>
    <lineage>
        <taxon>Bacteria</taxon>
        <taxon>Pseudomonadati</taxon>
        <taxon>Bacteroidota</taxon>
        <taxon>Bacteroidia</taxon>
        <taxon>Bacteroidales</taxon>
        <taxon>Porphyromonadaceae</taxon>
        <taxon>Porphyromonas</taxon>
    </lineage>
</organism>
<reference evidence="4 5" key="1">
    <citation type="submission" date="2014-08" db="EMBL/GenBank/DDBJ databases">
        <title>Porphyromonas crevioricanis strain:COT-253_OH1447 Genome sequencing.</title>
        <authorList>
            <person name="Wallis C."/>
            <person name="Deusch O."/>
            <person name="O'Flynn C."/>
            <person name="Davis I."/>
            <person name="Jospin G."/>
            <person name="Darling A.E."/>
            <person name="Coil D.A."/>
            <person name="Alexiev A."/>
            <person name="Horsfall A."/>
            <person name="Kirkwood N."/>
            <person name="Harris S."/>
            <person name="Eisen J.A."/>
        </authorList>
    </citation>
    <scope>NUCLEOTIDE SEQUENCE [LARGE SCALE GENOMIC DNA]</scope>
    <source>
        <strain evidence="5">COT-253 OH1447</strain>
    </source>
</reference>
<name>A0AB34PHT0_9PORP</name>
<evidence type="ECO:0000256" key="2">
    <source>
        <dbReference type="ARBA" id="ARBA00023002"/>
    </source>
</evidence>
<comment type="similarity">
    <text evidence="1">Belongs to the nitroreductase family.</text>
</comment>
<dbReference type="GO" id="GO:0016491">
    <property type="term" value="F:oxidoreductase activity"/>
    <property type="evidence" value="ECO:0007669"/>
    <property type="project" value="UniProtKB-KW"/>
</dbReference>
<feature type="domain" description="Nitroreductase" evidence="3">
    <location>
        <begin position="11"/>
        <end position="161"/>
    </location>
</feature>
<dbReference type="Pfam" id="PF00881">
    <property type="entry name" value="Nitroreductase"/>
    <property type="match status" value="1"/>
</dbReference>
<evidence type="ECO:0000259" key="3">
    <source>
        <dbReference type="Pfam" id="PF00881"/>
    </source>
</evidence>
<dbReference type="PANTHER" id="PTHR43673:SF10">
    <property type="entry name" value="NADH DEHYDROGENASE_NAD(P)H NITROREDUCTASE XCC3605-RELATED"/>
    <property type="match status" value="1"/>
</dbReference>
<protein>
    <submittedName>
        <fullName evidence="4">Nitroreductase</fullName>
    </submittedName>
</protein>
<evidence type="ECO:0000313" key="4">
    <source>
        <dbReference type="EMBL" id="KGN95927.1"/>
    </source>
</evidence>
<dbReference type="RefSeq" id="WP_036889588.1">
    <property type="nucleotide sequence ID" value="NZ_JQJC01000009.1"/>
</dbReference>
<dbReference type="PANTHER" id="PTHR43673">
    <property type="entry name" value="NAD(P)H NITROREDUCTASE YDGI-RELATED"/>
    <property type="match status" value="1"/>
</dbReference>